<keyword evidence="2" id="KW-1185">Reference proteome</keyword>
<evidence type="ECO:0000313" key="1">
    <source>
        <dbReference type="EMBL" id="CAG8548961.1"/>
    </source>
</evidence>
<protein>
    <submittedName>
        <fullName evidence="1">13851_t:CDS:1</fullName>
    </submittedName>
</protein>
<dbReference type="EMBL" id="CAJVPT010008161">
    <property type="protein sequence ID" value="CAG8548961.1"/>
    <property type="molecule type" value="Genomic_DNA"/>
</dbReference>
<dbReference type="Proteomes" id="UP000789525">
    <property type="component" value="Unassembled WGS sequence"/>
</dbReference>
<organism evidence="1 2">
    <name type="scientific">Acaulospora colombiana</name>
    <dbReference type="NCBI Taxonomy" id="27376"/>
    <lineage>
        <taxon>Eukaryota</taxon>
        <taxon>Fungi</taxon>
        <taxon>Fungi incertae sedis</taxon>
        <taxon>Mucoromycota</taxon>
        <taxon>Glomeromycotina</taxon>
        <taxon>Glomeromycetes</taxon>
        <taxon>Diversisporales</taxon>
        <taxon>Acaulosporaceae</taxon>
        <taxon>Acaulospora</taxon>
    </lineage>
</organism>
<sequence length="231" mass="27107">MSHRREELEIIVHPPSPSLKSNASESDPDISPSSPRNNLFSQDQRGIPDGRETTTTSPETSTSLLADNMSTQTVQNEKERGCYSVTYHKVRRIIEILTWMRIGVALLLYLLIVVDIIHISKKKEKKYWVEVLTQLTNAEFTLLTIIMHPKRIINFLRATQIWWSVTNNTSHKKVESRKYDISQVEKSADHLQDTNSYQPQDHIRDLQKKVHESYYWYTYEGCFLEEIRNLW</sequence>
<comment type="caution">
    <text evidence="1">The sequence shown here is derived from an EMBL/GenBank/DDBJ whole genome shotgun (WGS) entry which is preliminary data.</text>
</comment>
<evidence type="ECO:0000313" key="2">
    <source>
        <dbReference type="Proteomes" id="UP000789525"/>
    </source>
</evidence>
<accession>A0ACA9LWZ5</accession>
<gene>
    <name evidence="1" type="ORF">ACOLOM_LOCUS4773</name>
</gene>
<reference evidence="1" key="1">
    <citation type="submission" date="2021-06" db="EMBL/GenBank/DDBJ databases">
        <authorList>
            <person name="Kallberg Y."/>
            <person name="Tangrot J."/>
            <person name="Rosling A."/>
        </authorList>
    </citation>
    <scope>NUCLEOTIDE SEQUENCE</scope>
    <source>
        <strain evidence="1">CL356</strain>
    </source>
</reference>
<name>A0ACA9LWZ5_9GLOM</name>
<proteinExistence type="predicted"/>